<dbReference type="Gene3D" id="3.10.450.10">
    <property type="match status" value="1"/>
</dbReference>
<feature type="chain" id="PRO_5043405119" description="Cystatin domain-containing protein" evidence="1">
    <location>
        <begin position="18"/>
        <end position="110"/>
    </location>
</feature>
<sequence length="110" mass="12584">MRAEYLFLLMSFVAVDAHGIFTGGLSEPLPTSEHEERMFRRLIKAELPKYLGKEIGGFEIISVRTQVVAGFNYYVLIRFHTGECMTVVIFEPLKHTGRDMHIEEVEDSSC</sequence>
<dbReference type="Pfam" id="PF00031">
    <property type="entry name" value="Cystatin"/>
    <property type="match status" value="1"/>
</dbReference>
<dbReference type="InterPro" id="IPR000010">
    <property type="entry name" value="Cystatin_dom"/>
</dbReference>
<reference evidence="3" key="1">
    <citation type="submission" date="2024-06" db="EMBL/GenBank/DDBJ databases">
        <authorList>
            <person name="Liu X."/>
            <person name="Lenzi L."/>
            <person name="Haldenby T S."/>
            <person name="Uol C."/>
        </authorList>
    </citation>
    <scope>NUCLEOTIDE SEQUENCE</scope>
</reference>
<dbReference type="EMBL" id="CAXLJL010000245">
    <property type="protein sequence ID" value="CAL5135046.1"/>
    <property type="molecule type" value="Genomic_DNA"/>
</dbReference>
<dbReference type="AlphaFoldDB" id="A0AAV2TFG7"/>
<dbReference type="InterPro" id="IPR018073">
    <property type="entry name" value="Prot_inh_cystat_CS"/>
</dbReference>
<evidence type="ECO:0000259" key="2">
    <source>
        <dbReference type="Pfam" id="PF00031"/>
    </source>
</evidence>
<keyword evidence="1" id="KW-0732">Signal</keyword>
<gene>
    <name evidence="3" type="ORF">CDAUBV1_LOCUS9118</name>
</gene>
<dbReference type="InterPro" id="IPR046350">
    <property type="entry name" value="Cystatin_sf"/>
</dbReference>
<dbReference type="PROSITE" id="PS00287">
    <property type="entry name" value="CYSTATIN"/>
    <property type="match status" value="1"/>
</dbReference>
<evidence type="ECO:0000256" key="1">
    <source>
        <dbReference type="SAM" id="SignalP"/>
    </source>
</evidence>
<dbReference type="GO" id="GO:0004869">
    <property type="term" value="F:cysteine-type endopeptidase inhibitor activity"/>
    <property type="evidence" value="ECO:0007669"/>
    <property type="project" value="InterPro"/>
</dbReference>
<evidence type="ECO:0000313" key="4">
    <source>
        <dbReference type="Proteomes" id="UP001497525"/>
    </source>
</evidence>
<name>A0AAV2TFG7_CALDB</name>
<comment type="caution">
    <text evidence="3">The sequence shown here is derived from an EMBL/GenBank/DDBJ whole genome shotgun (WGS) entry which is preliminary data.</text>
</comment>
<feature type="domain" description="Cystatin" evidence="2">
    <location>
        <begin position="58"/>
        <end position="94"/>
    </location>
</feature>
<dbReference type="SUPFAM" id="SSF54403">
    <property type="entry name" value="Cystatin/monellin"/>
    <property type="match status" value="1"/>
</dbReference>
<feature type="signal peptide" evidence="1">
    <location>
        <begin position="1"/>
        <end position="17"/>
    </location>
</feature>
<protein>
    <recommendedName>
        <fullName evidence="2">Cystatin domain-containing protein</fullName>
    </recommendedName>
</protein>
<organism evidence="3 4">
    <name type="scientific">Calicophoron daubneyi</name>
    <name type="common">Rumen fluke</name>
    <name type="synonym">Paramphistomum daubneyi</name>
    <dbReference type="NCBI Taxonomy" id="300641"/>
    <lineage>
        <taxon>Eukaryota</taxon>
        <taxon>Metazoa</taxon>
        <taxon>Spiralia</taxon>
        <taxon>Lophotrochozoa</taxon>
        <taxon>Platyhelminthes</taxon>
        <taxon>Trematoda</taxon>
        <taxon>Digenea</taxon>
        <taxon>Plagiorchiida</taxon>
        <taxon>Pronocephalata</taxon>
        <taxon>Paramphistomoidea</taxon>
        <taxon>Paramphistomidae</taxon>
        <taxon>Calicophoron</taxon>
    </lineage>
</organism>
<dbReference type="Proteomes" id="UP001497525">
    <property type="component" value="Unassembled WGS sequence"/>
</dbReference>
<proteinExistence type="predicted"/>
<evidence type="ECO:0000313" key="3">
    <source>
        <dbReference type="EMBL" id="CAL5135046.1"/>
    </source>
</evidence>
<dbReference type="CDD" id="cd00042">
    <property type="entry name" value="CY"/>
    <property type="match status" value="1"/>
</dbReference>
<accession>A0AAV2TFG7</accession>